<evidence type="ECO:0000256" key="5">
    <source>
        <dbReference type="SAM" id="Phobius"/>
    </source>
</evidence>
<proteinExistence type="predicted"/>
<feature type="domain" description="EamA" evidence="6">
    <location>
        <begin position="143"/>
        <end position="266"/>
    </location>
</feature>
<feature type="transmembrane region" description="Helical" evidence="5">
    <location>
        <begin position="171"/>
        <end position="192"/>
    </location>
</feature>
<organism evidence="7 8">
    <name type="scientific">Uabimicrobium amorphum</name>
    <dbReference type="NCBI Taxonomy" id="2596890"/>
    <lineage>
        <taxon>Bacteria</taxon>
        <taxon>Pseudomonadati</taxon>
        <taxon>Planctomycetota</taxon>
        <taxon>Candidatus Uabimicrobiia</taxon>
        <taxon>Candidatus Uabimicrobiales</taxon>
        <taxon>Candidatus Uabimicrobiaceae</taxon>
        <taxon>Candidatus Uabimicrobium</taxon>
    </lineage>
</organism>
<dbReference type="Proteomes" id="UP000326354">
    <property type="component" value="Chromosome"/>
</dbReference>
<dbReference type="PANTHER" id="PTHR22911">
    <property type="entry name" value="ACYL-MALONYL CONDENSING ENZYME-RELATED"/>
    <property type="match status" value="1"/>
</dbReference>
<evidence type="ECO:0000259" key="6">
    <source>
        <dbReference type="Pfam" id="PF00892"/>
    </source>
</evidence>
<dbReference type="OrthoDB" id="597549at2"/>
<evidence type="ECO:0000313" key="7">
    <source>
        <dbReference type="EMBL" id="BBM82715.1"/>
    </source>
</evidence>
<dbReference type="SUPFAM" id="SSF103481">
    <property type="entry name" value="Multidrug resistance efflux transporter EmrE"/>
    <property type="match status" value="2"/>
</dbReference>
<feature type="transmembrane region" description="Helical" evidence="5">
    <location>
        <begin position="114"/>
        <end position="133"/>
    </location>
</feature>
<evidence type="ECO:0000313" key="8">
    <source>
        <dbReference type="Proteomes" id="UP000326354"/>
    </source>
</evidence>
<reference evidence="7 8" key="1">
    <citation type="submission" date="2019-08" db="EMBL/GenBank/DDBJ databases">
        <title>Complete genome sequence of Candidatus Uab amorphum.</title>
        <authorList>
            <person name="Shiratori T."/>
            <person name="Suzuki S."/>
            <person name="Kakizawa Y."/>
            <person name="Ishida K."/>
        </authorList>
    </citation>
    <scope>NUCLEOTIDE SEQUENCE [LARGE SCALE GENOMIC DNA]</scope>
    <source>
        <strain evidence="7 8">SRT547</strain>
    </source>
</reference>
<evidence type="ECO:0000256" key="3">
    <source>
        <dbReference type="ARBA" id="ARBA00022989"/>
    </source>
</evidence>
<feature type="transmembrane region" description="Helical" evidence="5">
    <location>
        <begin position="87"/>
        <end position="107"/>
    </location>
</feature>
<dbReference type="RefSeq" id="WP_151966951.1">
    <property type="nucleotide sequence ID" value="NZ_AP019860.1"/>
</dbReference>
<dbReference type="AlphaFoldDB" id="A0A5S9F1J4"/>
<dbReference type="InterPro" id="IPR037185">
    <property type="entry name" value="EmrE-like"/>
</dbReference>
<dbReference type="Pfam" id="PF00892">
    <property type="entry name" value="EamA"/>
    <property type="match status" value="2"/>
</dbReference>
<feature type="transmembrane region" description="Helical" evidence="5">
    <location>
        <begin position="198"/>
        <end position="215"/>
    </location>
</feature>
<keyword evidence="4 5" id="KW-0472">Membrane</keyword>
<protein>
    <submittedName>
        <fullName evidence="7">Membrane protein</fullName>
    </submittedName>
</protein>
<dbReference type="KEGG" id="uam:UABAM_01058"/>
<feature type="transmembrane region" description="Helical" evidence="5">
    <location>
        <begin position="252"/>
        <end position="271"/>
    </location>
</feature>
<keyword evidence="3 5" id="KW-1133">Transmembrane helix</keyword>
<feature type="transmembrane region" description="Helical" evidence="5">
    <location>
        <begin position="139"/>
        <end position="159"/>
    </location>
</feature>
<feature type="transmembrane region" description="Helical" evidence="5">
    <location>
        <begin position="33"/>
        <end position="50"/>
    </location>
</feature>
<feature type="transmembrane region" description="Helical" evidence="5">
    <location>
        <begin position="227"/>
        <end position="246"/>
    </location>
</feature>
<feature type="domain" description="EamA" evidence="6">
    <location>
        <begin position="7"/>
        <end position="130"/>
    </location>
</feature>
<feature type="transmembrane region" description="Helical" evidence="5">
    <location>
        <begin position="62"/>
        <end position="81"/>
    </location>
</feature>
<dbReference type="PANTHER" id="PTHR22911:SF6">
    <property type="entry name" value="SOLUTE CARRIER FAMILY 35 MEMBER G1"/>
    <property type="match status" value="1"/>
</dbReference>
<evidence type="ECO:0000256" key="4">
    <source>
        <dbReference type="ARBA" id="ARBA00023136"/>
    </source>
</evidence>
<accession>A0A5S9F1J4</accession>
<sequence>MSATKNMIISTVFFAIMQVCVKAIKHIPVFEIIVFRSLVIIAICCVFFRRHRISPWGNNKRLLIARGVAGSIALLLFFYTLQHIPLAYATTIQYLSPIFTVIIAGVFLKEYATLSQWLFLAIAFLGIVCIQGFDVRVSLFMASIGVFSALMSATAYNIIRVLKDENPLVIVFYFPFVASIIYMPLAIIYWETPQSKDWFFLIAAGVATYLAHTYMTKAYQEEKASNIVNLKYLGTVFSLVFGYVLFNESIVFMSFIGMLLIVFSALGTQLLRKPKSA</sequence>
<evidence type="ECO:0000256" key="2">
    <source>
        <dbReference type="ARBA" id="ARBA00022692"/>
    </source>
</evidence>
<dbReference type="EMBL" id="AP019860">
    <property type="protein sequence ID" value="BBM82715.1"/>
    <property type="molecule type" value="Genomic_DNA"/>
</dbReference>
<dbReference type="Gene3D" id="1.10.3730.20">
    <property type="match status" value="2"/>
</dbReference>
<keyword evidence="2 5" id="KW-0812">Transmembrane</keyword>
<dbReference type="GO" id="GO:0016020">
    <property type="term" value="C:membrane"/>
    <property type="evidence" value="ECO:0007669"/>
    <property type="project" value="UniProtKB-SubCell"/>
</dbReference>
<keyword evidence="8" id="KW-1185">Reference proteome</keyword>
<evidence type="ECO:0000256" key="1">
    <source>
        <dbReference type="ARBA" id="ARBA00004141"/>
    </source>
</evidence>
<comment type="subcellular location">
    <subcellularLocation>
        <location evidence="1">Membrane</location>
        <topology evidence="1">Multi-pass membrane protein</topology>
    </subcellularLocation>
</comment>
<gene>
    <name evidence="7" type="ORF">UABAM_01058</name>
</gene>
<dbReference type="InterPro" id="IPR000620">
    <property type="entry name" value="EamA_dom"/>
</dbReference>
<name>A0A5S9F1J4_UABAM</name>